<dbReference type="AlphaFoldDB" id="A0A7S4MDP4"/>
<proteinExistence type="predicted"/>
<feature type="domain" description="Ubiquitin-like" evidence="1">
    <location>
        <begin position="157"/>
        <end position="216"/>
    </location>
</feature>
<reference evidence="2" key="1">
    <citation type="submission" date="2021-01" db="EMBL/GenBank/DDBJ databases">
        <authorList>
            <person name="Corre E."/>
            <person name="Pelletier E."/>
            <person name="Niang G."/>
            <person name="Scheremetjew M."/>
            <person name="Finn R."/>
            <person name="Kale V."/>
            <person name="Holt S."/>
            <person name="Cochrane G."/>
            <person name="Meng A."/>
            <person name="Brown T."/>
            <person name="Cohen L."/>
        </authorList>
    </citation>
    <scope>NUCLEOTIDE SEQUENCE</scope>
    <source>
        <strain evidence="2">DIVA3 518/3/11/1/6</strain>
    </source>
</reference>
<dbReference type="PROSITE" id="PS50053">
    <property type="entry name" value="UBIQUITIN_2"/>
    <property type="match status" value="3"/>
</dbReference>
<protein>
    <recommendedName>
        <fullName evidence="1">Ubiquitin-like domain-containing protein</fullName>
    </recommendedName>
</protein>
<dbReference type="InterPro" id="IPR000626">
    <property type="entry name" value="Ubiquitin-like_dom"/>
</dbReference>
<dbReference type="CDD" id="cd17039">
    <property type="entry name" value="Ubl_ubiquitin_like"/>
    <property type="match status" value="1"/>
</dbReference>
<dbReference type="Gene3D" id="3.10.20.90">
    <property type="entry name" value="Phosphatidylinositol 3-kinase Catalytic Subunit, Chain A, domain 1"/>
    <property type="match status" value="2"/>
</dbReference>
<dbReference type="EMBL" id="HBKP01010285">
    <property type="protein sequence ID" value="CAE2216135.1"/>
    <property type="molecule type" value="Transcribed_RNA"/>
</dbReference>
<dbReference type="Pfam" id="PF00240">
    <property type="entry name" value="ubiquitin"/>
    <property type="match status" value="2"/>
</dbReference>
<gene>
    <name evidence="2" type="ORF">VSP0166_LOCUS7250</name>
</gene>
<organism evidence="2">
    <name type="scientific">Vannella robusta</name>
    <dbReference type="NCBI Taxonomy" id="1487602"/>
    <lineage>
        <taxon>Eukaryota</taxon>
        <taxon>Amoebozoa</taxon>
        <taxon>Discosea</taxon>
        <taxon>Flabellinia</taxon>
        <taxon>Vannellidae</taxon>
        <taxon>Vannella</taxon>
    </lineage>
</organism>
<dbReference type="PANTHER" id="PTHR10666">
    <property type="entry name" value="UBIQUITIN"/>
    <property type="match status" value="1"/>
</dbReference>
<evidence type="ECO:0000259" key="1">
    <source>
        <dbReference type="PROSITE" id="PS50053"/>
    </source>
</evidence>
<sequence length="247" mass="27425">MQVLVCGAREDQQVLVLDTVATDSALTLLEQVGELCGIPNSVIRLTYKGKTLKYNESLQQNGIQQLSTVLASMRLLGGCKISLTILCDGAQTRIQNIQDSDTVYDVKLKVAGEFGYCEDAPSVLIIGNTTVLDYETIAELGIKDGDYVHFNTSSRFAKAVVQMNDGTRITRKVSPITKVVEIKYWVQRQTEIPITRQALFFRGQKLHDCNTVASLGNITDFRQEHQNNCATFLFSLEFVSSAKSARF</sequence>
<dbReference type="SUPFAM" id="SSF54236">
    <property type="entry name" value="Ubiquitin-like"/>
    <property type="match status" value="3"/>
</dbReference>
<name>A0A7S4MDP4_9EUKA</name>
<feature type="domain" description="Ubiquitin-like" evidence="1">
    <location>
        <begin position="81"/>
        <end position="150"/>
    </location>
</feature>
<accession>A0A7S4MDP4</accession>
<feature type="domain" description="Ubiquitin-like" evidence="1">
    <location>
        <begin position="1"/>
        <end position="78"/>
    </location>
</feature>
<dbReference type="SMART" id="SM00213">
    <property type="entry name" value="UBQ"/>
    <property type="match status" value="2"/>
</dbReference>
<evidence type="ECO:0000313" key="2">
    <source>
        <dbReference type="EMBL" id="CAE2216135.1"/>
    </source>
</evidence>
<dbReference type="InterPro" id="IPR050158">
    <property type="entry name" value="Ubiquitin_ubiquitin-like"/>
</dbReference>
<dbReference type="InterPro" id="IPR029071">
    <property type="entry name" value="Ubiquitin-like_domsf"/>
</dbReference>